<dbReference type="Proteomes" id="UP000436429">
    <property type="component" value="Unassembled WGS sequence"/>
</dbReference>
<protein>
    <submittedName>
        <fullName evidence="1">Uncharacterized protein</fullName>
    </submittedName>
</protein>
<organism evidence="1 2">
    <name type="scientific">Eggerthella lenta</name>
    <name type="common">Eubacterium lentum</name>
    <dbReference type="NCBI Taxonomy" id="84112"/>
    <lineage>
        <taxon>Bacteria</taxon>
        <taxon>Bacillati</taxon>
        <taxon>Actinomycetota</taxon>
        <taxon>Coriobacteriia</taxon>
        <taxon>Eggerthellales</taxon>
        <taxon>Eggerthellaceae</taxon>
        <taxon>Eggerthella</taxon>
    </lineage>
</organism>
<gene>
    <name evidence="1" type="ORF">GO726_04750</name>
</gene>
<comment type="caution">
    <text evidence="1">The sequence shown here is derived from an EMBL/GenBank/DDBJ whole genome shotgun (WGS) entry which is preliminary data.</text>
</comment>
<dbReference type="RefSeq" id="WP_021409717.1">
    <property type="nucleotide sequence ID" value="NZ_AP025575.1"/>
</dbReference>
<evidence type="ECO:0000313" key="2">
    <source>
        <dbReference type="Proteomes" id="UP000436429"/>
    </source>
</evidence>
<accession>A0A844RH97</accession>
<dbReference type="EMBL" id="WPOM01000007">
    <property type="protein sequence ID" value="MVN32475.1"/>
    <property type="molecule type" value="Genomic_DNA"/>
</dbReference>
<evidence type="ECO:0000313" key="1">
    <source>
        <dbReference type="EMBL" id="MVN32475.1"/>
    </source>
</evidence>
<dbReference type="AlphaFoldDB" id="A0A844RH97"/>
<proteinExistence type="predicted"/>
<reference evidence="1 2" key="1">
    <citation type="submission" date="2019-11" db="EMBL/GenBank/DDBJ databases">
        <title>Whole genome shotgun sequencing (WGS) data from Adlercreutzia equolifaciens ResAG-91, Eggerthella lenta MRI-F36, MRI-F37, MRI-F40, ResAG-49, ResAG-88, ResAG-121, ResAG-145, and Gordonibacter sp. ResAG-5, ResAG-26, ResAG-43, ResAG-50, ResAG-59.</title>
        <authorList>
            <person name="Stoll D.A."/>
            <person name="Danylec N."/>
            <person name="Franz C.M.A.P."/>
            <person name="Huch M."/>
        </authorList>
    </citation>
    <scope>NUCLEOTIDE SEQUENCE [LARGE SCALE GENOMIC DNA]</scope>
    <source>
        <strain evidence="1 2">ResAG-88</strain>
    </source>
</reference>
<sequence length="407" mass="46970">MRCFEGTLAQQAFSQMQKEIRKEIESLPDERFTNTEQEAWIEYFVSKYEVDPFEINEDGIEYSIDEHDIRVYNTWHSMISYEPEYLLVPGLSVVCRVPFVGESDLLKLTPNPHTLDIFEVDKIVEGRNSETAHLILSEEMRQSDASADAIQKRFSGRVSSLKEEVSRNNAEAVRFNAALPGLVEESIRKRADQLDRLHSLKRELKIPLRANRETAPIPIKKKKLVFPAPKPSEDRSPSYAIKDEDYENILDLIDKQCSTFELTPSSYSSLGEEQLRDIVLAMLNTHYEQMATGETFRKSGKTDISIPFEGHAAFISECKIWHGEKALRKAIDQLFSYSTWRDVKVSLIVFNRDNKNFPSLLDAIDSMVNDYGYKVNKRGESSWRFYATNKENEQLMQVTIQAFDLFC</sequence>
<name>A0A844RH97_EGGLN</name>